<accession>A0A4R6TNJ9</accession>
<dbReference type="CDD" id="cd04301">
    <property type="entry name" value="NAT_SF"/>
    <property type="match status" value="1"/>
</dbReference>
<dbReference type="SUPFAM" id="SSF55729">
    <property type="entry name" value="Acyl-CoA N-acyltransferases (Nat)"/>
    <property type="match status" value="1"/>
</dbReference>
<dbReference type="InterPro" id="IPR050769">
    <property type="entry name" value="NAT_camello-type"/>
</dbReference>
<feature type="domain" description="N-acetyltransferase" evidence="2">
    <location>
        <begin position="11"/>
        <end position="152"/>
    </location>
</feature>
<evidence type="ECO:0000256" key="1">
    <source>
        <dbReference type="ARBA" id="ARBA00022679"/>
    </source>
</evidence>
<gene>
    <name evidence="3" type="ORF">CLV82_0980</name>
</gene>
<dbReference type="EMBL" id="SNYI01000001">
    <property type="protein sequence ID" value="TDQ33142.1"/>
    <property type="molecule type" value="Genomic_DNA"/>
</dbReference>
<proteinExistence type="predicted"/>
<protein>
    <submittedName>
        <fullName evidence="3">N-acetylglutamate synthase-like GNAT family acetyltransferase</fullName>
    </submittedName>
</protein>
<reference evidence="3 4" key="1">
    <citation type="submission" date="2019-03" db="EMBL/GenBank/DDBJ databases">
        <title>Genomic Encyclopedia of Archaeal and Bacterial Type Strains, Phase II (KMG-II): from individual species to whole genera.</title>
        <authorList>
            <person name="Goeker M."/>
        </authorList>
    </citation>
    <scope>NUCLEOTIDE SEQUENCE [LARGE SCALE GENOMIC DNA]</scope>
    <source>
        <strain evidence="3 4">DSM 18435</strain>
    </source>
</reference>
<dbReference type="Gene3D" id="3.40.630.30">
    <property type="match status" value="1"/>
</dbReference>
<dbReference type="PANTHER" id="PTHR13947:SF37">
    <property type="entry name" value="LD18367P"/>
    <property type="match status" value="1"/>
</dbReference>
<dbReference type="AlphaFoldDB" id="A0A4R6TNJ9"/>
<sequence>MITAFGPEYRAAFRELNEAWIRQYFRIEESDRKALNDPEGYILDKGGFILVALQGKAVAGVCAMIRMQEEPLTFELAKMAVAPSTQGKGVGYTLGKAVIEEARHRGAKKVYLESNTKLVPAISLYRKLGFSETKGYTSPYERCNIQMELVLR</sequence>
<keyword evidence="4" id="KW-1185">Reference proteome</keyword>
<evidence type="ECO:0000313" key="3">
    <source>
        <dbReference type="EMBL" id="TDQ33142.1"/>
    </source>
</evidence>
<dbReference type="GO" id="GO:0008080">
    <property type="term" value="F:N-acetyltransferase activity"/>
    <property type="evidence" value="ECO:0007669"/>
    <property type="project" value="InterPro"/>
</dbReference>
<dbReference type="Pfam" id="PF00583">
    <property type="entry name" value="Acetyltransf_1"/>
    <property type="match status" value="1"/>
</dbReference>
<dbReference type="Proteomes" id="UP000295468">
    <property type="component" value="Unassembled WGS sequence"/>
</dbReference>
<name>A0A4R6TNJ9_9FLAO</name>
<comment type="caution">
    <text evidence="3">The sequence shown here is derived from an EMBL/GenBank/DDBJ whole genome shotgun (WGS) entry which is preliminary data.</text>
</comment>
<dbReference type="PROSITE" id="PS51186">
    <property type="entry name" value="GNAT"/>
    <property type="match status" value="1"/>
</dbReference>
<evidence type="ECO:0000313" key="4">
    <source>
        <dbReference type="Proteomes" id="UP000295468"/>
    </source>
</evidence>
<dbReference type="InterPro" id="IPR016181">
    <property type="entry name" value="Acyl_CoA_acyltransferase"/>
</dbReference>
<organism evidence="3 4">
    <name type="scientific">Zeaxanthinibacter enoshimensis</name>
    <dbReference type="NCBI Taxonomy" id="392009"/>
    <lineage>
        <taxon>Bacteria</taxon>
        <taxon>Pseudomonadati</taxon>
        <taxon>Bacteroidota</taxon>
        <taxon>Flavobacteriia</taxon>
        <taxon>Flavobacteriales</taxon>
        <taxon>Flavobacteriaceae</taxon>
        <taxon>Zeaxanthinibacter</taxon>
    </lineage>
</organism>
<evidence type="ECO:0000259" key="2">
    <source>
        <dbReference type="PROSITE" id="PS51186"/>
    </source>
</evidence>
<dbReference type="PANTHER" id="PTHR13947">
    <property type="entry name" value="GNAT FAMILY N-ACETYLTRANSFERASE"/>
    <property type="match status" value="1"/>
</dbReference>
<keyword evidence="1 3" id="KW-0808">Transferase</keyword>
<dbReference type="InterPro" id="IPR000182">
    <property type="entry name" value="GNAT_dom"/>
</dbReference>